<evidence type="ECO:0000256" key="2">
    <source>
        <dbReference type="ARBA" id="ARBA00022603"/>
    </source>
</evidence>
<evidence type="ECO:0000256" key="3">
    <source>
        <dbReference type="ARBA" id="ARBA00022679"/>
    </source>
</evidence>
<dbReference type="GO" id="GO:0032259">
    <property type="term" value="P:methylation"/>
    <property type="evidence" value="ECO:0007669"/>
    <property type="project" value="UniProtKB-KW"/>
</dbReference>
<keyword evidence="2 6" id="KW-0489">Methyltransferase</keyword>
<evidence type="ECO:0000313" key="7">
    <source>
        <dbReference type="Proteomes" id="UP000070452"/>
    </source>
</evidence>
<dbReference type="PANTHER" id="PTHR46429">
    <property type="entry name" value="23S RRNA (GUANOSINE-2'-O-)-METHYLTRANSFERASE RLMB"/>
    <property type="match status" value="1"/>
</dbReference>
<feature type="region of interest" description="Disordered" evidence="4">
    <location>
        <begin position="1"/>
        <end position="43"/>
    </location>
</feature>
<dbReference type="Gene3D" id="3.40.1280.10">
    <property type="match status" value="1"/>
</dbReference>
<sequence>MGKERTNKHQSKRGFEDKKQNRYSNKKQTGRNQSVSDQNEEALEDNFVFGHHAAVEALQQGRGNKLFLQEDSRGEKVEELKEIAREQAVPVKWVPKQKLETLSDHGVHQGVVLAITPYEYLSLDQLIERTKEKKEDLFFLILDSIEDPHNFGSILRTADASGVDGVIIPKHRAVGITPIVTKTSTGAVEHVPVARVTNLVQAVQQLKETGFWVFGTDMTGTNFQKWNAKGSIALVIGNEGKGMSPGLKKEMDELLTIPMTGHVQSLNASVAAGLLMYQAFSQRQGE</sequence>
<dbReference type="InterPro" id="IPR029026">
    <property type="entry name" value="tRNA_m1G_MTases_N"/>
</dbReference>
<dbReference type="GO" id="GO:0003723">
    <property type="term" value="F:RNA binding"/>
    <property type="evidence" value="ECO:0007669"/>
    <property type="project" value="InterPro"/>
</dbReference>
<dbReference type="NCBIfam" id="TIGR00186">
    <property type="entry name" value="rRNA_methyl_3"/>
    <property type="match status" value="1"/>
</dbReference>
<dbReference type="GO" id="GO:0006396">
    <property type="term" value="P:RNA processing"/>
    <property type="evidence" value="ECO:0007669"/>
    <property type="project" value="InterPro"/>
</dbReference>
<dbReference type="CDD" id="cd18103">
    <property type="entry name" value="SpoU-like_RlmB"/>
    <property type="match status" value="1"/>
</dbReference>
<dbReference type="AlphaFoldDB" id="A0A132P624"/>
<dbReference type="InterPro" id="IPR001537">
    <property type="entry name" value="SpoU_MeTrfase"/>
</dbReference>
<evidence type="ECO:0000313" key="6">
    <source>
        <dbReference type="EMBL" id="KWX17775.1"/>
    </source>
</evidence>
<dbReference type="InterPro" id="IPR029064">
    <property type="entry name" value="Ribosomal_eL30-like_sf"/>
</dbReference>
<evidence type="ECO:0000259" key="5">
    <source>
        <dbReference type="SMART" id="SM00967"/>
    </source>
</evidence>
<evidence type="ECO:0000256" key="4">
    <source>
        <dbReference type="SAM" id="MobiDB-lite"/>
    </source>
</evidence>
<dbReference type="GO" id="GO:0005829">
    <property type="term" value="C:cytosol"/>
    <property type="evidence" value="ECO:0007669"/>
    <property type="project" value="TreeGrafter"/>
</dbReference>
<feature type="compositionally biased region" description="Basic and acidic residues" evidence="4">
    <location>
        <begin position="1"/>
        <end position="20"/>
    </location>
</feature>
<dbReference type="GO" id="GO:0008173">
    <property type="term" value="F:RNA methyltransferase activity"/>
    <property type="evidence" value="ECO:0007669"/>
    <property type="project" value="InterPro"/>
</dbReference>
<accession>A0A132P624</accession>
<reference evidence="6 7" key="1">
    <citation type="submission" date="2016-01" db="EMBL/GenBank/DDBJ databases">
        <title>Molecular Mechanisms for transfer of large genomic segments between Enterococcus faecium strains.</title>
        <authorList>
            <person name="Garcia-Solache M.A."/>
            <person name="Lebreton F."/>
            <person name="Mclaughlin R.E."/>
            <person name="Whiteaker J.D."/>
            <person name="Gilmore M.S."/>
            <person name="Rice L.B."/>
        </authorList>
    </citation>
    <scope>NUCLEOTIDE SEQUENCE [LARGE SCALE GENOMIC DNA]</scope>
    <source>
        <strain evidence="6 7">D344RRF x C68</strain>
    </source>
</reference>
<dbReference type="PANTHER" id="PTHR46429:SF1">
    <property type="entry name" value="23S RRNA (GUANOSINE-2'-O-)-METHYLTRANSFERASE RLMB"/>
    <property type="match status" value="1"/>
</dbReference>
<dbReference type="FunFam" id="3.40.1280.10:FF:000008">
    <property type="entry name" value="Group 3 RNA methyltransferase TrmH"/>
    <property type="match status" value="1"/>
</dbReference>
<protein>
    <submittedName>
        <fullName evidence="6">rRNA methyltransferase</fullName>
    </submittedName>
</protein>
<dbReference type="InterPro" id="IPR004441">
    <property type="entry name" value="rRNA_MeTrfase_TrmH"/>
</dbReference>
<dbReference type="SUPFAM" id="SSF75217">
    <property type="entry name" value="alpha/beta knot"/>
    <property type="match status" value="1"/>
</dbReference>
<comment type="similarity">
    <text evidence="1">Belongs to the class IV-like SAM-binding methyltransferase superfamily. RNA methyltransferase TrmH family.</text>
</comment>
<evidence type="ECO:0000256" key="1">
    <source>
        <dbReference type="ARBA" id="ARBA00007228"/>
    </source>
</evidence>
<dbReference type="InterPro" id="IPR029028">
    <property type="entry name" value="Alpha/beta_knot_MTases"/>
</dbReference>
<proteinExistence type="inferred from homology"/>
<feature type="domain" description="RNA 2-O ribose methyltransferase substrate binding" evidence="5">
    <location>
        <begin position="47"/>
        <end position="121"/>
    </location>
</feature>
<dbReference type="SUPFAM" id="SSF55315">
    <property type="entry name" value="L30e-like"/>
    <property type="match status" value="1"/>
</dbReference>
<dbReference type="InterPro" id="IPR013123">
    <property type="entry name" value="SpoU_subst-bd"/>
</dbReference>
<dbReference type="SMART" id="SM00967">
    <property type="entry name" value="SpoU_sub_bind"/>
    <property type="match status" value="1"/>
</dbReference>
<dbReference type="EMBL" id="LRHK01000001">
    <property type="protein sequence ID" value="KWX17775.1"/>
    <property type="molecule type" value="Genomic_DNA"/>
</dbReference>
<dbReference type="Proteomes" id="UP000070452">
    <property type="component" value="Unassembled WGS sequence"/>
</dbReference>
<organism evidence="6 7">
    <name type="scientific">Enterococcus faecium</name>
    <name type="common">Streptococcus faecium</name>
    <dbReference type="NCBI Taxonomy" id="1352"/>
    <lineage>
        <taxon>Bacteria</taxon>
        <taxon>Bacillati</taxon>
        <taxon>Bacillota</taxon>
        <taxon>Bacilli</taxon>
        <taxon>Lactobacillales</taxon>
        <taxon>Enterococcaceae</taxon>
        <taxon>Enterococcus</taxon>
    </lineage>
</organism>
<dbReference type="RefSeq" id="WP_002298216.1">
    <property type="nucleotide sequence ID" value="NZ_CP065767.1"/>
</dbReference>
<name>A0A132P624_ENTFC</name>
<dbReference type="Pfam" id="PF08032">
    <property type="entry name" value="SpoU_sub_bind"/>
    <property type="match status" value="1"/>
</dbReference>
<comment type="caution">
    <text evidence="6">The sequence shown here is derived from an EMBL/GenBank/DDBJ whole genome shotgun (WGS) entry which is preliminary data.</text>
</comment>
<dbReference type="Gene3D" id="3.30.1330.30">
    <property type="match status" value="1"/>
</dbReference>
<gene>
    <name evidence="6" type="ORF">AWT83_04390</name>
</gene>
<dbReference type="Pfam" id="PF00588">
    <property type="entry name" value="SpoU_methylase"/>
    <property type="match status" value="1"/>
</dbReference>
<keyword evidence="3 6" id="KW-0808">Transferase</keyword>